<sequence>MQVAENVKKDLSLSPRIMELRKKINDENYINSAVDRIAVIMSRHIVDSQGVTGNGVDFLLRR</sequence>
<dbReference type="AlphaFoldDB" id="A0A7T3REQ8"/>
<dbReference type="EMBL" id="CP064936">
    <property type="protein sequence ID" value="QQA01638.1"/>
    <property type="molecule type" value="Genomic_DNA"/>
</dbReference>
<protein>
    <submittedName>
        <fullName evidence="1">Uncharacterized protein</fullName>
    </submittedName>
</protein>
<name>A0A7T3REQ8_9SPIR</name>
<dbReference type="Proteomes" id="UP000595224">
    <property type="component" value="Chromosome"/>
</dbReference>
<organism evidence="1 2">
    <name type="scientific">Treponema peruense</name>
    <dbReference type="NCBI Taxonomy" id="2787628"/>
    <lineage>
        <taxon>Bacteria</taxon>
        <taxon>Pseudomonadati</taxon>
        <taxon>Spirochaetota</taxon>
        <taxon>Spirochaetia</taxon>
        <taxon>Spirochaetales</taxon>
        <taxon>Treponemataceae</taxon>
        <taxon>Treponema</taxon>
    </lineage>
</organism>
<evidence type="ECO:0000313" key="1">
    <source>
        <dbReference type="EMBL" id="QQA01638.1"/>
    </source>
</evidence>
<evidence type="ECO:0000313" key="2">
    <source>
        <dbReference type="Proteomes" id="UP000595224"/>
    </source>
</evidence>
<proteinExistence type="predicted"/>
<keyword evidence="2" id="KW-1185">Reference proteome</keyword>
<accession>A0A7T3REQ8</accession>
<dbReference type="KEGG" id="tper:IWA51_03235"/>
<gene>
    <name evidence="1" type="ORF">IWA51_03235</name>
</gene>
<dbReference type="RefSeq" id="WP_177528497.1">
    <property type="nucleotide sequence ID" value="NZ_CBCSHE010000011.1"/>
</dbReference>
<reference evidence="1 2" key="1">
    <citation type="submission" date="2020-11" db="EMBL/GenBank/DDBJ databases">
        <title>Treponema Peruensis nv. sp., first commensal Treponema isolated from human feces.</title>
        <authorList>
            <person name="Belkhou C."/>
            <person name="Raes J."/>
        </authorList>
    </citation>
    <scope>NUCLEOTIDE SEQUENCE [LARGE SCALE GENOMIC DNA]</scope>
    <source>
        <strain evidence="1 2">RCC2812</strain>
    </source>
</reference>